<dbReference type="AlphaFoldDB" id="A0A5B8U636"/>
<evidence type="ECO:0000256" key="1">
    <source>
        <dbReference type="SAM" id="MobiDB-lite"/>
    </source>
</evidence>
<accession>A0A5B8U636</accession>
<evidence type="ECO:0000259" key="2">
    <source>
        <dbReference type="Pfam" id="PF07883"/>
    </source>
</evidence>
<dbReference type="OrthoDB" id="9802489at2"/>
<dbReference type="InterPro" id="IPR047263">
    <property type="entry name" value="HNL-like_cupin"/>
</dbReference>
<feature type="domain" description="Cupin type-2" evidence="2">
    <location>
        <begin position="41"/>
        <end position="97"/>
    </location>
</feature>
<proteinExistence type="predicted"/>
<dbReference type="EMBL" id="CP042430">
    <property type="protein sequence ID" value="QEC48447.1"/>
    <property type="molecule type" value="Genomic_DNA"/>
</dbReference>
<sequence length="129" mass="13828">MIINHGRVDGQPSDQRGPTFTGQVWAEPLLSPTEGVAVNTVFFPPGARTHWHTHATGQILMVTHGAGFVRNDAGEGGPLRPGDVVWISPGERHWHGAGPDTYLTHIAISLGDADWQDAVDDADYDAARG</sequence>
<dbReference type="PANTHER" id="PTHR43698">
    <property type="entry name" value="RIBD C-TERMINAL DOMAIN CONTAINING PROTEIN"/>
    <property type="match status" value="1"/>
</dbReference>
<feature type="region of interest" description="Disordered" evidence="1">
    <location>
        <begin position="1"/>
        <end position="20"/>
    </location>
</feature>
<protein>
    <submittedName>
        <fullName evidence="3">Cupin domain-containing protein</fullName>
    </submittedName>
</protein>
<dbReference type="InterPro" id="IPR014710">
    <property type="entry name" value="RmlC-like_jellyroll"/>
</dbReference>
<evidence type="ECO:0000313" key="3">
    <source>
        <dbReference type="EMBL" id="QEC48447.1"/>
    </source>
</evidence>
<dbReference type="KEGG" id="bsol:FSW04_13290"/>
<dbReference type="Pfam" id="PF07883">
    <property type="entry name" value="Cupin_2"/>
    <property type="match status" value="1"/>
</dbReference>
<dbReference type="PANTHER" id="PTHR43698:SF1">
    <property type="entry name" value="BLL4564 PROTEIN"/>
    <property type="match status" value="1"/>
</dbReference>
<reference evidence="3 4" key="1">
    <citation type="journal article" date="2018" name="J. Microbiol.">
        <title>Baekduia soli gen. nov., sp. nov., a novel bacterium isolated from the soil of Baekdu Mountain and proposal of a novel family name, Baekduiaceae fam. nov.</title>
        <authorList>
            <person name="An D.S."/>
            <person name="Siddiqi M.Z."/>
            <person name="Kim K.H."/>
            <person name="Yu H.S."/>
            <person name="Im W.T."/>
        </authorList>
    </citation>
    <scope>NUCLEOTIDE SEQUENCE [LARGE SCALE GENOMIC DNA]</scope>
    <source>
        <strain evidence="3 4">BR7-21</strain>
    </source>
</reference>
<dbReference type="CDD" id="cd02233">
    <property type="entry name" value="cupin_HNL-like"/>
    <property type="match status" value="1"/>
</dbReference>
<dbReference type="Gene3D" id="2.60.120.10">
    <property type="entry name" value="Jelly Rolls"/>
    <property type="match status" value="1"/>
</dbReference>
<evidence type="ECO:0000313" key="4">
    <source>
        <dbReference type="Proteomes" id="UP000321805"/>
    </source>
</evidence>
<dbReference type="InterPro" id="IPR011051">
    <property type="entry name" value="RmlC_Cupin_sf"/>
</dbReference>
<name>A0A5B8U636_9ACTN</name>
<dbReference type="RefSeq" id="WP_146919990.1">
    <property type="nucleotide sequence ID" value="NZ_CP042430.1"/>
</dbReference>
<dbReference type="Proteomes" id="UP000321805">
    <property type="component" value="Chromosome"/>
</dbReference>
<organism evidence="3 4">
    <name type="scientific">Baekduia soli</name>
    <dbReference type="NCBI Taxonomy" id="496014"/>
    <lineage>
        <taxon>Bacteria</taxon>
        <taxon>Bacillati</taxon>
        <taxon>Actinomycetota</taxon>
        <taxon>Thermoleophilia</taxon>
        <taxon>Solirubrobacterales</taxon>
        <taxon>Baekduiaceae</taxon>
        <taxon>Baekduia</taxon>
    </lineage>
</organism>
<dbReference type="InterPro" id="IPR013096">
    <property type="entry name" value="Cupin_2"/>
</dbReference>
<gene>
    <name evidence="3" type="ORF">FSW04_13290</name>
</gene>
<dbReference type="SUPFAM" id="SSF51182">
    <property type="entry name" value="RmlC-like cupins"/>
    <property type="match status" value="1"/>
</dbReference>
<keyword evidence="4" id="KW-1185">Reference proteome</keyword>